<dbReference type="SFLD" id="SFLDS00001">
    <property type="entry name" value="Enolase"/>
    <property type="match status" value="1"/>
</dbReference>
<name>A0A150IUQ6_9EURY</name>
<dbReference type="HAMAP" id="MF_00318">
    <property type="entry name" value="Enolase"/>
    <property type="match status" value="1"/>
</dbReference>
<dbReference type="SFLD" id="SFLDF00002">
    <property type="entry name" value="enolase"/>
    <property type="match status" value="1"/>
</dbReference>
<dbReference type="Gene3D" id="3.30.390.10">
    <property type="entry name" value="Enolase-like, N-terminal domain"/>
    <property type="match status" value="1"/>
</dbReference>
<evidence type="ECO:0000256" key="9">
    <source>
        <dbReference type="PIRSR" id="PIRSR001400-3"/>
    </source>
</evidence>
<dbReference type="SMART" id="SM01192">
    <property type="entry name" value="Enolase_C"/>
    <property type="match status" value="1"/>
</dbReference>
<feature type="binding site" evidence="8">
    <location>
        <position position="318"/>
    </location>
    <ligand>
        <name>substrate</name>
    </ligand>
</feature>
<feature type="binding site" evidence="6 9">
    <location>
        <position position="248"/>
    </location>
    <ligand>
        <name>Mg(2+)</name>
        <dbReference type="ChEBI" id="CHEBI:18420"/>
    </ligand>
</feature>
<feature type="binding site" evidence="8">
    <location>
        <position position="170"/>
    </location>
    <ligand>
        <name>substrate</name>
    </ligand>
</feature>
<protein>
    <recommendedName>
        <fullName evidence="6">Enolase</fullName>
        <ecNumber evidence="6">4.2.1.11</ecNumber>
    </recommendedName>
    <alternativeName>
        <fullName evidence="6">2-phospho-D-glycerate hydro-lyase</fullName>
    </alternativeName>
    <alternativeName>
        <fullName evidence="6">2-phosphoglycerate dehydratase</fullName>
    </alternativeName>
</protein>
<dbReference type="InterPro" id="IPR036849">
    <property type="entry name" value="Enolase-like_C_sf"/>
</dbReference>
<evidence type="ECO:0000259" key="11">
    <source>
        <dbReference type="SMART" id="SM01193"/>
    </source>
</evidence>
<feature type="active site" description="Proton donor" evidence="6 7">
    <location>
        <position position="213"/>
    </location>
</feature>
<feature type="binding site" evidence="6">
    <location>
        <position position="169"/>
    </location>
    <ligand>
        <name>(2R)-2-phosphoglycerate</name>
        <dbReference type="ChEBI" id="CHEBI:58289"/>
    </ligand>
</feature>
<feature type="active site" description="Proton acceptor" evidence="6 7">
    <location>
        <position position="343"/>
    </location>
</feature>
<feature type="binding site" evidence="6">
    <location>
        <position position="373"/>
    </location>
    <ligand>
        <name>(2R)-2-phosphoglycerate</name>
        <dbReference type="ChEBI" id="CHEBI:58289"/>
    </ligand>
</feature>
<dbReference type="SMART" id="SM01193">
    <property type="entry name" value="Enolase_N"/>
    <property type="match status" value="1"/>
</dbReference>
<feature type="binding site" evidence="6">
    <location>
        <position position="394"/>
    </location>
    <ligand>
        <name>(2R)-2-phosphoglycerate</name>
        <dbReference type="ChEBI" id="CHEBI:58289"/>
    </ligand>
</feature>
<comment type="caution">
    <text evidence="12">The sequence shown here is derived from an EMBL/GenBank/DDBJ whole genome shotgun (WGS) entry which is preliminary data.</text>
</comment>
<evidence type="ECO:0000313" key="13">
    <source>
        <dbReference type="Proteomes" id="UP000075578"/>
    </source>
</evidence>
<sequence length="432" mass="47170">MLNAKDFEMFEIIDIKSREVLDSRGNPTIETEIITGGGYGSAIVPSGASTGKHEALELRDKNDRYGGKGVLNAVRNVNEKITPLLIGMDIRKQREIDRVMIEEDGTENKSNLGANAILSVSLAAARCAADTINVPLYQYLGGLNTYVLPVPMMNVINGGEHAGNELDFQEFMIMPVGAKSFSEALRICAEVYHQMKKVISKKYGKSSTNVGDEGGYAPPMKEISEPLEVIMSTLEELSYKDIVKIALDTASSTFYDEKTGTYNAMGKKMSPGELIDLFADVSSKYPIISIEDPMAEDDFEGFVEITKKLGKKIQIVGDDLFVTNKNRLSNGIKKGACNSLLLKVNQIGSLTEAIDTASLAYRSGYSVVVSHRSGETEDTMIADLAVGISSGQIKTGAPSRSERCAKYNRLLRIEEYLGESAVYAGKNFRIPF</sequence>
<organism evidence="12 13">
    <name type="scientific">Candidatus Methanofastidiosum methylothiophilum</name>
    <dbReference type="NCBI Taxonomy" id="1705564"/>
    <lineage>
        <taxon>Archaea</taxon>
        <taxon>Methanobacteriati</taxon>
        <taxon>Methanobacteriota</taxon>
        <taxon>Stenosarchaea group</taxon>
        <taxon>Candidatus Methanofastidiosia</taxon>
        <taxon>Candidatus Methanofastidiosales</taxon>
        <taxon>Candidatus Methanofastidiosaceae</taxon>
        <taxon>Candidatus Methanofastidiosum</taxon>
    </lineage>
</organism>
<dbReference type="GO" id="GO:0009986">
    <property type="term" value="C:cell surface"/>
    <property type="evidence" value="ECO:0007669"/>
    <property type="project" value="UniProtKB-SubCell"/>
</dbReference>
<evidence type="ECO:0000256" key="7">
    <source>
        <dbReference type="PIRSR" id="PIRSR001400-1"/>
    </source>
</evidence>
<dbReference type="EC" id="4.2.1.11" evidence="6"/>
<comment type="pathway">
    <text evidence="1 6">Carbohydrate degradation; glycolysis; pyruvate from D-glyceraldehyde 3-phosphate: step 4/5.</text>
</comment>
<dbReference type="Proteomes" id="UP000075578">
    <property type="component" value="Unassembled WGS sequence"/>
</dbReference>
<dbReference type="GO" id="GO:0000287">
    <property type="term" value="F:magnesium ion binding"/>
    <property type="evidence" value="ECO:0007669"/>
    <property type="project" value="UniProtKB-UniRule"/>
</dbReference>
<dbReference type="NCBIfam" id="TIGR01060">
    <property type="entry name" value="eno"/>
    <property type="match status" value="1"/>
</dbReference>
<feature type="binding site" evidence="8">
    <location>
        <begin position="370"/>
        <end position="373"/>
    </location>
    <ligand>
        <name>substrate</name>
    </ligand>
</feature>
<evidence type="ECO:0000313" key="12">
    <source>
        <dbReference type="EMBL" id="KYC48682.1"/>
    </source>
</evidence>
<evidence type="ECO:0000256" key="6">
    <source>
        <dbReference type="HAMAP-Rule" id="MF_00318"/>
    </source>
</evidence>
<evidence type="ECO:0000256" key="1">
    <source>
        <dbReference type="ARBA" id="ARBA00005031"/>
    </source>
</evidence>
<keyword evidence="3 6" id="KW-0460">Magnesium</keyword>
<keyword evidence="6 9" id="KW-0479">Metal-binding</keyword>
<accession>A0A150IUQ6</accession>
<proteinExistence type="inferred from homology"/>
<dbReference type="UniPathway" id="UPA00109">
    <property type="reaction ID" value="UER00187"/>
</dbReference>
<evidence type="ECO:0000256" key="5">
    <source>
        <dbReference type="ARBA" id="ARBA00023239"/>
    </source>
</evidence>
<keyword evidence="6" id="KW-0963">Cytoplasm</keyword>
<keyword evidence="4 6" id="KW-0324">Glycolysis</keyword>
<feature type="binding site" evidence="8">
    <location>
        <position position="291"/>
    </location>
    <ligand>
        <name>substrate</name>
    </ligand>
</feature>
<dbReference type="InterPro" id="IPR020811">
    <property type="entry name" value="Enolase_N"/>
</dbReference>
<dbReference type="AlphaFoldDB" id="A0A150IUQ6"/>
<dbReference type="EMBL" id="LNGD01000136">
    <property type="protein sequence ID" value="KYC48682.1"/>
    <property type="molecule type" value="Genomic_DNA"/>
</dbReference>
<dbReference type="PROSITE" id="PS00164">
    <property type="entry name" value="ENOLASE"/>
    <property type="match status" value="1"/>
</dbReference>
<dbReference type="PANTHER" id="PTHR11902">
    <property type="entry name" value="ENOLASE"/>
    <property type="match status" value="1"/>
</dbReference>
<comment type="cofactor">
    <cofactor evidence="9">
        <name>Mg(2+)</name>
        <dbReference type="ChEBI" id="CHEBI:18420"/>
    </cofactor>
    <text evidence="9">Mg(2+) is required for catalysis and for stabilizing the dimer.</text>
</comment>
<comment type="function">
    <text evidence="6">Catalyzes the reversible conversion of 2-phosphoglycerate (2-PG) into phosphoenolpyruvate (PEP). It is essential for the degradation of carbohydrates via glycolysis.</text>
</comment>
<dbReference type="GO" id="GO:0004634">
    <property type="term" value="F:phosphopyruvate hydratase activity"/>
    <property type="evidence" value="ECO:0007669"/>
    <property type="project" value="UniProtKB-UniRule"/>
</dbReference>
<feature type="binding site" evidence="6">
    <location>
        <position position="372"/>
    </location>
    <ligand>
        <name>(2R)-2-phosphoglycerate</name>
        <dbReference type="ChEBI" id="CHEBI:58289"/>
    </ligand>
</feature>
<reference evidence="12 13" key="1">
    <citation type="journal article" date="2016" name="ISME J.">
        <title>Chasing the elusive Euryarchaeota class WSA2: genomes reveal a uniquely fastidious methyl-reducing methanogen.</title>
        <authorList>
            <person name="Nobu M.K."/>
            <person name="Narihiro T."/>
            <person name="Kuroda K."/>
            <person name="Mei R."/>
            <person name="Liu W.T."/>
        </authorList>
    </citation>
    <scope>NUCLEOTIDE SEQUENCE [LARGE SCALE GENOMIC DNA]</scope>
    <source>
        <strain evidence="12">U1lsi0528_Bin089</strain>
    </source>
</reference>
<feature type="domain" description="Enolase C-terminal TIM barrel" evidence="10">
    <location>
        <begin position="145"/>
        <end position="431"/>
    </location>
</feature>
<dbReference type="FunFam" id="3.30.390.10:FF:000001">
    <property type="entry name" value="Enolase"/>
    <property type="match status" value="1"/>
</dbReference>
<comment type="similarity">
    <text evidence="2 6">Belongs to the enolase family.</text>
</comment>
<dbReference type="Pfam" id="PF03952">
    <property type="entry name" value="Enolase_N"/>
    <property type="match status" value="1"/>
</dbReference>
<feature type="binding site" evidence="8">
    <location>
        <position position="161"/>
    </location>
    <ligand>
        <name>substrate</name>
    </ligand>
</feature>
<feature type="binding site" evidence="6">
    <location>
        <position position="343"/>
    </location>
    <ligand>
        <name>(2R)-2-phosphoglycerate</name>
        <dbReference type="ChEBI" id="CHEBI:58289"/>
    </ligand>
</feature>
<dbReference type="CDD" id="cd03313">
    <property type="entry name" value="enolase"/>
    <property type="match status" value="1"/>
</dbReference>
<dbReference type="InterPro" id="IPR020809">
    <property type="entry name" value="Enolase_CS"/>
</dbReference>
<dbReference type="PIRSF" id="PIRSF001400">
    <property type="entry name" value="Enolase"/>
    <property type="match status" value="1"/>
</dbReference>
<comment type="catalytic activity">
    <reaction evidence="6">
        <text>(2R)-2-phosphoglycerate = phosphoenolpyruvate + H2O</text>
        <dbReference type="Rhea" id="RHEA:10164"/>
        <dbReference type="ChEBI" id="CHEBI:15377"/>
        <dbReference type="ChEBI" id="CHEBI:58289"/>
        <dbReference type="ChEBI" id="CHEBI:58702"/>
        <dbReference type="EC" id="4.2.1.11"/>
    </reaction>
</comment>
<dbReference type="SUPFAM" id="SSF51604">
    <property type="entry name" value="Enolase C-terminal domain-like"/>
    <property type="match status" value="1"/>
</dbReference>
<evidence type="ECO:0000259" key="10">
    <source>
        <dbReference type="SMART" id="SM01192"/>
    </source>
</evidence>
<dbReference type="SUPFAM" id="SSF54826">
    <property type="entry name" value="Enolase N-terminal domain-like"/>
    <property type="match status" value="1"/>
</dbReference>
<feature type="domain" description="Enolase N-terminal" evidence="11">
    <location>
        <begin position="12"/>
        <end position="140"/>
    </location>
</feature>
<dbReference type="Pfam" id="PF00113">
    <property type="entry name" value="Enolase_C"/>
    <property type="match status" value="1"/>
</dbReference>
<comment type="subcellular location">
    <subcellularLocation>
        <location evidence="6">Cytoplasm</location>
    </subcellularLocation>
    <subcellularLocation>
        <location evidence="6">Secreted</location>
    </subcellularLocation>
    <subcellularLocation>
        <location evidence="6">Cell surface</location>
    </subcellularLocation>
    <text evidence="6">Fractions of enolase are present in both the cytoplasm and on the cell surface.</text>
</comment>
<evidence type="ECO:0000256" key="8">
    <source>
        <dbReference type="PIRSR" id="PIRSR001400-2"/>
    </source>
</evidence>
<dbReference type="InterPro" id="IPR029017">
    <property type="entry name" value="Enolase-like_N"/>
</dbReference>
<dbReference type="GO" id="GO:0000015">
    <property type="term" value="C:phosphopyruvate hydratase complex"/>
    <property type="evidence" value="ECO:0007669"/>
    <property type="project" value="InterPro"/>
</dbReference>
<dbReference type="InterPro" id="IPR000941">
    <property type="entry name" value="Enolase"/>
</dbReference>
<dbReference type="Gene3D" id="3.20.20.120">
    <property type="entry name" value="Enolase-like C-terminal domain"/>
    <property type="match status" value="1"/>
</dbReference>
<dbReference type="GO" id="GO:0005576">
    <property type="term" value="C:extracellular region"/>
    <property type="evidence" value="ECO:0007669"/>
    <property type="project" value="UniProtKB-SubCell"/>
</dbReference>
<dbReference type="GO" id="GO:0006096">
    <property type="term" value="P:glycolytic process"/>
    <property type="evidence" value="ECO:0007669"/>
    <property type="project" value="UniProtKB-UniRule"/>
</dbReference>
<feature type="binding site" evidence="6 9">
    <location>
        <position position="318"/>
    </location>
    <ligand>
        <name>Mg(2+)</name>
        <dbReference type="ChEBI" id="CHEBI:18420"/>
    </ligand>
</feature>
<dbReference type="InterPro" id="IPR020810">
    <property type="entry name" value="Enolase_C"/>
</dbReference>
<evidence type="ECO:0000256" key="4">
    <source>
        <dbReference type="ARBA" id="ARBA00023152"/>
    </source>
</evidence>
<feature type="binding site" evidence="8">
    <location>
        <position position="394"/>
    </location>
    <ligand>
        <name>substrate</name>
    </ligand>
</feature>
<evidence type="ECO:0000256" key="2">
    <source>
        <dbReference type="ARBA" id="ARBA00009604"/>
    </source>
</evidence>
<dbReference type="PRINTS" id="PR00148">
    <property type="entry name" value="ENOLASE"/>
</dbReference>
<evidence type="ECO:0000256" key="3">
    <source>
        <dbReference type="ARBA" id="ARBA00022842"/>
    </source>
</evidence>
<comment type="cofactor">
    <cofactor evidence="6">
        <name>Mg(2+)</name>
        <dbReference type="ChEBI" id="CHEBI:18420"/>
    </cofactor>
    <text evidence="6">Binds a second Mg(2+) ion via substrate during catalysis.</text>
</comment>
<gene>
    <name evidence="6 12" type="primary">eno</name>
    <name evidence="12" type="ORF">AMQ74_01582</name>
</gene>
<feature type="binding site" evidence="6 9">
    <location>
        <position position="291"/>
    </location>
    <ligand>
        <name>Mg(2+)</name>
        <dbReference type="ChEBI" id="CHEBI:18420"/>
    </ligand>
</feature>
<keyword evidence="6" id="KW-0964">Secreted</keyword>
<keyword evidence="5 6" id="KW-0456">Lyase</keyword>
<dbReference type="PANTHER" id="PTHR11902:SF1">
    <property type="entry name" value="ENOLASE"/>
    <property type="match status" value="1"/>
</dbReference>
<dbReference type="SFLD" id="SFLDG00178">
    <property type="entry name" value="enolase"/>
    <property type="match status" value="1"/>
</dbReference>
<dbReference type="PATRIC" id="fig|1705564.3.peg.1683"/>